<dbReference type="PANTHER" id="PTHR43603">
    <property type="entry name" value="COBW DOMAIN-CONTAINING PROTEIN DDB_G0274527"/>
    <property type="match status" value="1"/>
</dbReference>
<keyword evidence="1" id="KW-0547">Nucleotide-binding</keyword>
<dbReference type="PANTHER" id="PTHR43603:SF1">
    <property type="entry name" value="ZINC-REGULATED GTPASE METALLOPROTEIN ACTIVATOR 1"/>
    <property type="match status" value="1"/>
</dbReference>
<dbReference type="AlphaFoldDB" id="A0A1I4RHR4"/>
<dbReference type="Pfam" id="PF07683">
    <property type="entry name" value="CobW_C"/>
    <property type="match status" value="1"/>
</dbReference>
<evidence type="ECO:0000313" key="8">
    <source>
        <dbReference type="EMBL" id="SFM51822.1"/>
    </source>
</evidence>
<evidence type="ECO:0000256" key="5">
    <source>
        <dbReference type="ARBA" id="ARBA00045658"/>
    </source>
</evidence>
<dbReference type="GO" id="GO:0016787">
    <property type="term" value="F:hydrolase activity"/>
    <property type="evidence" value="ECO:0007669"/>
    <property type="project" value="UniProtKB-KW"/>
</dbReference>
<evidence type="ECO:0000256" key="4">
    <source>
        <dbReference type="ARBA" id="ARBA00034320"/>
    </source>
</evidence>
<proteinExistence type="inferred from homology"/>
<dbReference type="RefSeq" id="WP_093389846.1">
    <property type="nucleotide sequence ID" value="NZ_FOTW01000022.1"/>
</dbReference>
<dbReference type="Gene3D" id="3.30.1220.10">
    <property type="entry name" value="CobW-like, C-terminal domain"/>
    <property type="match status" value="1"/>
</dbReference>
<dbReference type="EMBL" id="FOTW01000022">
    <property type="protein sequence ID" value="SFM51822.1"/>
    <property type="molecule type" value="Genomic_DNA"/>
</dbReference>
<feature type="domain" description="CobW C-terminal" evidence="7">
    <location>
        <begin position="264"/>
        <end position="380"/>
    </location>
</feature>
<dbReference type="Gene3D" id="3.40.50.300">
    <property type="entry name" value="P-loop containing nucleotide triphosphate hydrolases"/>
    <property type="match status" value="1"/>
</dbReference>
<dbReference type="SMART" id="SM00833">
    <property type="entry name" value="CobW_C"/>
    <property type="match status" value="1"/>
</dbReference>
<accession>A0A1I4RHR4</accession>
<organism evidence="8 9">
    <name type="scientific">Rugamonas rubra</name>
    <dbReference type="NCBI Taxonomy" id="758825"/>
    <lineage>
        <taxon>Bacteria</taxon>
        <taxon>Pseudomonadati</taxon>
        <taxon>Pseudomonadota</taxon>
        <taxon>Betaproteobacteria</taxon>
        <taxon>Burkholderiales</taxon>
        <taxon>Oxalobacteraceae</taxon>
        <taxon>Telluria group</taxon>
        <taxon>Rugamonas</taxon>
    </lineage>
</organism>
<dbReference type="STRING" id="758825.SAMN02982985_04352"/>
<evidence type="ECO:0000256" key="6">
    <source>
        <dbReference type="ARBA" id="ARBA00049117"/>
    </source>
</evidence>
<evidence type="ECO:0000256" key="3">
    <source>
        <dbReference type="ARBA" id="ARBA00023186"/>
    </source>
</evidence>
<protein>
    <submittedName>
        <fullName evidence="8">GTPase, G3E family</fullName>
    </submittedName>
</protein>
<evidence type="ECO:0000256" key="1">
    <source>
        <dbReference type="ARBA" id="ARBA00022741"/>
    </source>
</evidence>
<evidence type="ECO:0000259" key="7">
    <source>
        <dbReference type="SMART" id="SM00833"/>
    </source>
</evidence>
<dbReference type="OrthoDB" id="9808822at2"/>
<evidence type="ECO:0000256" key="2">
    <source>
        <dbReference type="ARBA" id="ARBA00022801"/>
    </source>
</evidence>
<dbReference type="GO" id="GO:0000166">
    <property type="term" value="F:nucleotide binding"/>
    <property type="evidence" value="ECO:0007669"/>
    <property type="project" value="UniProtKB-KW"/>
</dbReference>
<dbReference type="Pfam" id="PF02492">
    <property type="entry name" value="cobW"/>
    <property type="match status" value="1"/>
</dbReference>
<dbReference type="InterPro" id="IPR051927">
    <property type="entry name" value="Zn_Chap_cDPG_Synth"/>
</dbReference>
<keyword evidence="3" id="KW-0143">Chaperone</keyword>
<dbReference type="CDD" id="cd03112">
    <property type="entry name" value="CobW-like"/>
    <property type="match status" value="1"/>
</dbReference>
<keyword evidence="2" id="KW-0378">Hydrolase</keyword>
<evidence type="ECO:0000313" key="9">
    <source>
        <dbReference type="Proteomes" id="UP000199470"/>
    </source>
</evidence>
<sequence>MPKSDPRLPVTVLSGFLGAGKTTLLNHVLANREGLRVAVIVNDMSEVNIDASLLRKGAESAGAALSRTEEKMVEMSNGCICCTLREDLLEEVRKLAAEQRFDYLLIESTGIGEPMPVAATFDFADEHGDSLNDVARIDTMVTVVDALNLLDDYHSADFLAQRGATAGEGDERSLAALLCEQIEFADVVVVSKTDLVTGAQLADVKAVIRALNPTAELVYARRGQVPLQKILGTGKFDLEKASAMAGWARELAGIHTPETEEYGIANFVLRSRLPLHPQRFDGFLDQPFAGLIRAKGYVWLASRPDWAVAYSRAGKVASAEPVGHWWAASDRHNWPAEGHADRREIEAIWQEPYGDRVNELVFIGQAMDRAAIERAFHACLLTERELAAGPTAWARLADPFPQWDRAEADTAEIG</sequence>
<comment type="similarity">
    <text evidence="4">Belongs to the SIMIBI class G3E GTPase family. ZNG1 subfamily.</text>
</comment>
<comment type="catalytic activity">
    <reaction evidence="6">
        <text>GTP + H2O = GDP + phosphate + H(+)</text>
        <dbReference type="Rhea" id="RHEA:19669"/>
        <dbReference type="ChEBI" id="CHEBI:15377"/>
        <dbReference type="ChEBI" id="CHEBI:15378"/>
        <dbReference type="ChEBI" id="CHEBI:37565"/>
        <dbReference type="ChEBI" id="CHEBI:43474"/>
        <dbReference type="ChEBI" id="CHEBI:58189"/>
    </reaction>
    <physiologicalReaction direction="left-to-right" evidence="6">
        <dbReference type="Rhea" id="RHEA:19670"/>
    </physiologicalReaction>
</comment>
<comment type="function">
    <text evidence="5">Zinc chaperone that directly transfers zinc cofactor to target proteins, thereby activating them. Zinc is transferred from the CXCC motif in the GTPase domain to the zinc binding site in target proteins in a process requiring GTP hydrolysis.</text>
</comment>
<dbReference type="InterPro" id="IPR011629">
    <property type="entry name" value="CobW-like_C"/>
</dbReference>
<dbReference type="InterPro" id="IPR027417">
    <property type="entry name" value="P-loop_NTPase"/>
</dbReference>
<reference evidence="8 9" key="1">
    <citation type="submission" date="2016-10" db="EMBL/GenBank/DDBJ databases">
        <authorList>
            <person name="de Groot N.N."/>
        </authorList>
    </citation>
    <scope>NUCLEOTIDE SEQUENCE [LARGE SCALE GENOMIC DNA]</scope>
    <source>
        <strain evidence="8 9">ATCC 43154</strain>
    </source>
</reference>
<dbReference type="InterPro" id="IPR003495">
    <property type="entry name" value="CobW/HypB/UreG_nucleotide-bd"/>
</dbReference>
<gene>
    <name evidence="8" type="ORF">SAMN02982985_04352</name>
</gene>
<keyword evidence="9" id="KW-1185">Reference proteome</keyword>
<dbReference type="SUPFAM" id="SSF52540">
    <property type="entry name" value="P-loop containing nucleoside triphosphate hydrolases"/>
    <property type="match status" value="1"/>
</dbReference>
<name>A0A1I4RHR4_9BURK</name>
<dbReference type="Proteomes" id="UP000199470">
    <property type="component" value="Unassembled WGS sequence"/>
</dbReference>
<dbReference type="InterPro" id="IPR036627">
    <property type="entry name" value="CobW-likC_sf"/>
</dbReference>